<sequence>MVLGTTRRNMRETNERKRRKLTRDFDSNGPRLRSSTSENSEQVGRTQPERLYERDESSSAYDVAGPSQQLAASYEHATQI</sequence>
<evidence type="ECO:0000313" key="2">
    <source>
        <dbReference type="EMBL" id="CAD7247342.1"/>
    </source>
</evidence>
<feature type="compositionally biased region" description="Polar residues" evidence="1">
    <location>
        <begin position="33"/>
        <end position="45"/>
    </location>
</feature>
<feature type="compositionally biased region" description="Polar residues" evidence="1">
    <location>
        <begin position="66"/>
        <end position="80"/>
    </location>
</feature>
<protein>
    <submittedName>
        <fullName evidence="2">Uncharacterized protein</fullName>
    </submittedName>
</protein>
<dbReference type="EMBL" id="CAJPEV010001426">
    <property type="protein sequence ID" value="CAG0892574.1"/>
    <property type="molecule type" value="Genomic_DNA"/>
</dbReference>
<dbReference type="Proteomes" id="UP000677054">
    <property type="component" value="Unassembled WGS sequence"/>
</dbReference>
<organism evidence="2">
    <name type="scientific">Darwinula stevensoni</name>
    <dbReference type="NCBI Taxonomy" id="69355"/>
    <lineage>
        <taxon>Eukaryota</taxon>
        <taxon>Metazoa</taxon>
        <taxon>Ecdysozoa</taxon>
        <taxon>Arthropoda</taxon>
        <taxon>Crustacea</taxon>
        <taxon>Oligostraca</taxon>
        <taxon>Ostracoda</taxon>
        <taxon>Podocopa</taxon>
        <taxon>Podocopida</taxon>
        <taxon>Darwinulocopina</taxon>
        <taxon>Darwinuloidea</taxon>
        <taxon>Darwinulidae</taxon>
        <taxon>Darwinula</taxon>
    </lineage>
</organism>
<dbReference type="AlphaFoldDB" id="A0A7R9A4H7"/>
<accession>A0A7R9A4H7</accession>
<name>A0A7R9A4H7_9CRUS</name>
<reference evidence="2" key="1">
    <citation type="submission" date="2020-11" db="EMBL/GenBank/DDBJ databases">
        <authorList>
            <person name="Tran Van P."/>
        </authorList>
    </citation>
    <scope>NUCLEOTIDE SEQUENCE</scope>
</reference>
<dbReference type="EMBL" id="LR900943">
    <property type="protein sequence ID" value="CAD7247342.1"/>
    <property type="molecule type" value="Genomic_DNA"/>
</dbReference>
<evidence type="ECO:0000256" key="1">
    <source>
        <dbReference type="SAM" id="MobiDB-lite"/>
    </source>
</evidence>
<proteinExistence type="predicted"/>
<evidence type="ECO:0000313" key="3">
    <source>
        <dbReference type="Proteomes" id="UP000677054"/>
    </source>
</evidence>
<keyword evidence="3" id="KW-1185">Reference proteome</keyword>
<feature type="region of interest" description="Disordered" evidence="1">
    <location>
        <begin position="1"/>
        <end position="80"/>
    </location>
</feature>
<feature type="compositionally biased region" description="Basic and acidic residues" evidence="1">
    <location>
        <begin position="47"/>
        <end position="57"/>
    </location>
</feature>
<gene>
    <name evidence="2" type="ORF">DSTB1V02_LOCUS7175</name>
</gene>